<evidence type="ECO:0000313" key="2">
    <source>
        <dbReference type="EMBL" id="MEU5707158.1"/>
    </source>
</evidence>
<gene>
    <name evidence="2" type="ORF">AB0H04_09745</name>
</gene>
<proteinExistence type="predicted"/>
<feature type="region of interest" description="Disordered" evidence="1">
    <location>
        <begin position="77"/>
        <end position="113"/>
    </location>
</feature>
<keyword evidence="3" id="KW-1185">Reference proteome</keyword>
<dbReference type="Proteomes" id="UP001551011">
    <property type="component" value="Unassembled WGS sequence"/>
</dbReference>
<name>A0ABV3A5E2_9ACTN</name>
<evidence type="ECO:0000256" key="1">
    <source>
        <dbReference type="SAM" id="MobiDB-lite"/>
    </source>
</evidence>
<evidence type="ECO:0008006" key="4">
    <source>
        <dbReference type="Google" id="ProtNLM"/>
    </source>
</evidence>
<sequence>MFSTKKIVAASGLLGNLIVTCVGASQAYAGSGPGTCTRDLLGSLTCTQRITGEIPEDGVIPHQENCQKVEPLTLPAALGNGQTRLGPEVTCSPATRGVPEKTDGRPESPSLWP</sequence>
<comment type="caution">
    <text evidence="2">The sequence shown here is derived from an EMBL/GenBank/DDBJ whole genome shotgun (WGS) entry which is preliminary data.</text>
</comment>
<evidence type="ECO:0000313" key="3">
    <source>
        <dbReference type="Proteomes" id="UP001551011"/>
    </source>
</evidence>
<dbReference type="RefSeq" id="WP_053211368.1">
    <property type="nucleotide sequence ID" value="NZ_JBEXDP010000014.1"/>
</dbReference>
<accession>A0ABV3A5E2</accession>
<organism evidence="2 3">
    <name type="scientific">Streptomyces flaveolus</name>
    <dbReference type="NCBI Taxonomy" id="67297"/>
    <lineage>
        <taxon>Bacteria</taxon>
        <taxon>Bacillati</taxon>
        <taxon>Actinomycetota</taxon>
        <taxon>Actinomycetes</taxon>
        <taxon>Kitasatosporales</taxon>
        <taxon>Streptomycetaceae</taxon>
        <taxon>Streptomyces</taxon>
    </lineage>
</organism>
<protein>
    <recommendedName>
        <fullName evidence="4">Secreted protein</fullName>
    </recommendedName>
</protein>
<dbReference type="EMBL" id="JBFAEG010000006">
    <property type="protein sequence ID" value="MEU5707158.1"/>
    <property type="molecule type" value="Genomic_DNA"/>
</dbReference>
<reference evidence="2 3" key="1">
    <citation type="submission" date="2024-06" db="EMBL/GenBank/DDBJ databases">
        <title>The Natural Products Discovery Center: Release of the First 8490 Sequenced Strains for Exploring Actinobacteria Biosynthetic Diversity.</title>
        <authorList>
            <person name="Kalkreuter E."/>
            <person name="Kautsar S.A."/>
            <person name="Yang D."/>
            <person name="Bader C.D."/>
            <person name="Teijaro C.N."/>
            <person name="Fluegel L."/>
            <person name="Davis C.M."/>
            <person name="Simpson J.R."/>
            <person name="Lauterbach L."/>
            <person name="Steele A.D."/>
            <person name="Gui C."/>
            <person name="Meng S."/>
            <person name="Li G."/>
            <person name="Viehrig K."/>
            <person name="Ye F."/>
            <person name="Su P."/>
            <person name="Kiefer A.F."/>
            <person name="Nichols A."/>
            <person name="Cepeda A.J."/>
            <person name="Yan W."/>
            <person name="Fan B."/>
            <person name="Jiang Y."/>
            <person name="Adhikari A."/>
            <person name="Zheng C.-J."/>
            <person name="Schuster L."/>
            <person name="Cowan T.M."/>
            <person name="Smanski M.J."/>
            <person name="Chevrette M.G."/>
            <person name="De Carvalho L.P.S."/>
            <person name="Shen B."/>
        </authorList>
    </citation>
    <scope>NUCLEOTIDE SEQUENCE [LARGE SCALE GENOMIC DNA]</scope>
    <source>
        <strain evidence="2 3">NPDC020594</strain>
    </source>
</reference>